<dbReference type="SUPFAM" id="SSF53720">
    <property type="entry name" value="ALDH-like"/>
    <property type="match status" value="1"/>
</dbReference>
<keyword evidence="2" id="KW-0521">NADP</keyword>
<dbReference type="NCBIfam" id="NF006916">
    <property type="entry name" value="PRK09407.1"/>
    <property type="match status" value="1"/>
</dbReference>
<sequence length="535" mass="57525">MTATVRERPERGPAPRRRAATDRALPADRVAALVARAAAGGAEPVTTHAPATGALVADLPQSSPADIDAAFERARAAQQQWARRPLAERVRVLARLHDLVLARQREILDILQTETGKARAHAFEEVADVAINARYYARTAKHHLRSHDRMGVLPGLTTAHEARRPVGVVVVISPWNYPLALSVSDALPALVAGNAVVSRPDNQTALTTLWAHELAEEAGLPADLWQVVLGRGRDVGAPLIERADFVDYTGSTATGRDIAAQASARLIGCSLELGGKNPMLVLADADPRKAADGAVRACYSSAGQLCESMERLYVHTDVYDEFVEAFLERVERIRLGAELSYDSDMGSLTFARQLDTVVTHVEDAVAKGATVLAGGRARPDLGPYFYEPTVLTDVTADMLVHREETFGPVVSLYRVDTDDEAVTQANDTAYGLNASVWTRDVGHGRRVAERIRAGAVNVNEGYTAAWASVQAPSGGLGDSGLGRRHGAEGILKYTNTQTVAVQRLLPIAPLPGMSDAVWARTMTAALWAFRRVGIK</sequence>
<reference evidence="10 11" key="1">
    <citation type="submission" date="2016-11" db="EMBL/GenBank/DDBJ databases">
        <authorList>
            <person name="Jaros S."/>
            <person name="Januszkiewicz K."/>
            <person name="Wedrychowicz H."/>
        </authorList>
    </citation>
    <scope>NUCLEOTIDE SEQUENCE [LARGE SCALE GENOMIC DNA]</scope>
    <source>
        <strain evidence="10 11">DSM 45627</strain>
    </source>
</reference>
<dbReference type="PROSITE" id="PS00687">
    <property type="entry name" value="ALDEHYDE_DEHYDR_GLU"/>
    <property type="match status" value="1"/>
</dbReference>
<evidence type="ECO:0000256" key="5">
    <source>
        <dbReference type="ARBA" id="ARBA00048559"/>
    </source>
</evidence>
<protein>
    <recommendedName>
        <fullName evidence="4">succinate-semialdehyde dehydrogenase (NADP(+))</fullName>
        <ecNumber evidence="4">1.2.1.79</ecNumber>
    </recommendedName>
</protein>
<name>A0A1M5H8D4_9ACTN</name>
<dbReference type="EC" id="1.2.1.79" evidence="4"/>
<dbReference type="OrthoDB" id="6882680at2"/>
<feature type="region of interest" description="Disordered" evidence="8">
    <location>
        <begin position="1"/>
        <end position="23"/>
    </location>
</feature>
<evidence type="ECO:0000313" key="11">
    <source>
        <dbReference type="Proteomes" id="UP000186132"/>
    </source>
</evidence>
<dbReference type="PANTHER" id="PTHR11699">
    <property type="entry name" value="ALDEHYDE DEHYDROGENASE-RELATED"/>
    <property type="match status" value="1"/>
</dbReference>
<accession>A0A1M5H8D4</accession>
<evidence type="ECO:0000256" key="1">
    <source>
        <dbReference type="ARBA" id="ARBA00009986"/>
    </source>
</evidence>
<proteinExistence type="inferred from homology"/>
<dbReference type="GO" id="GO:0036243">
    <property type="term" value="F:succinate-semialdehyde dehydrogenase (NADP+) activity"/>
    <property type="evidence" value="ECO:0007669"/>
    <property type="project" value="UniProtKB-EC"/>
</dbReference>
<dbReference type="InterPro" id="IPR029510">
    <property type="entry name" value="Ald_DH_CS_GLU"/>
</dbReference>
<feature type="active site" evidence="6">
    <location>
        <position position="272"/>
    </location>
</feature>
<comment type="similarity">
    <text evidence="1 7">Belongs to the aldehyde dehydrogenase family.</text>
</comment>
<dbReference type="InterPro" id="IPR016163">
    <property type="entry name" value="Ald_DH_C"/>
</dbReference>
<evidence type="ECO:0000313" key="10">
    <source>
        <dbReference type="EMBL" id="SHG11972.1"/>
    </source>
</evidence>
<organism evidence="10 11">
    <name type="scientific">Jatrophihabitans endophyticus</name>
    <dbReference type="NCBI Taxonomy" id="1206085"/>
    <lineage>
        <taxon>Bacteria</taxon>
        <taxon>Bacillati</taxon>
        <taxon>Actinomycetota</taxon>
        <taxon>Actinomycetes</taxon>
        <taxon>Jatrophihabitantales</taxon>
        <taxon>Jatrophihabitantaceae</taxon>
        <taxon>Jatrophihabitans</taxon>
    </lineage>
</organism>
<evidence type="ECO:0000256" key="3">
    <source>
        <dbReference type="ARBA" id="ARBA00023002"/>
    </source>
</evidence>
<dbReference type="Gene3D" id="3.40.309.10">
    <property type="entry name" value="Aldehyde Dehydrogenase, Chain A, domain 2"/>
    <property type="match status" value="1"/>
</dbReference>
<evidence type="ECO:0000259" key="9">
    <source>
        <dbReference type="Pfam" id="PF00171"/>
    </source>
</evidence>
<dbReference type="InterPro" id="IPR016161">
    <property type="entry name" value="Ald_DH/histidinol_DH"/>
</dbReference>
<dbReference type="FunFam" id="3.40.605.10:FF:000010">
    <property type="entry name" value="N-succinylglutamate 5-semialdehyde dehydrogenase"/>
    <property type="match status" value="1"/>
</dbReference>
<dbReference type="InterPro" id="IPR016162">
    <property type="entry name" value="Ald_DH_N"/>
</dbReference>
<keyword evidence="3 7" id="KW-0560">Oxidoreductase</keyword>
<keyword evidence="11" id="KW-1185">Reference proteome</keyword>
<feature type="domain" description="Aldehyde dehydrogenase" evidence="9">
    <location>
        <begin position="43"/>
        <end position="499"/>
    </location>
</feature>
<dbReference type="AlphaFoldDB" id="A0A1M5H8D4"/>
<dbReference type="CDD" id="cd07101">
    <property type="entry name" value="ALDH_SSADH2_GabD2"/>
    <property type="match status" value="1"/>
</dbReference>
<evidence type="ECO:0000256" key="6">
    <source>
        <dbReference type="PROSITE-ProRule" id="PRU10007"/>
    </source>
</evidence>
<dbReference type="Pfam" id="PF00171">
    <property type="entry name" value="Aldedh"/>
    <property type="match status" value="1"/>
</dbReference>
<dbReference type="RefSeq" id="WP_084180811.1">
    <property type="nucleotide sequence ID" value="NZ_FQVU01000002.1"/>
</dbReference>
<evidence type="ECO:0000256" key="2">
    <source>
        <dbReference type="ARBA" id="ARBA00022857"/>
    </source>
</evidence>
<dbReference type="EMBL" id="FQVU01000002">
    <property type="protein sequence ID" value="SHG11972.1"/>
    <property type="molecule type" value="Genomic_DNA"/>
</dbReference>
<comment type="catalytic activity">
    <reaction evidence="5">
        <text>succinate semialdehyde + NADP(+) + H2O = succinate + NADPH + 2 H(+)</text>
        <dbReference type="Rhea" id="RHEA:13213"/>
        <dbReference type="ChEBI" id="CHEBI:15377"/>
        <dbReference type="ChEBI" id="CHEBI:15378"/>
        <dbReference type="ChEBI" id="CHEBI:30031"/>
        <dbReference type="ChEBI" id="CHEBI:57706"/>
        <dbReference type="ChEBI" id="CHEBI:57783"/>
        <dbReference type="ChEBI" id="CHEBI:58349"/>
        <dbReference type="EC" id="1.2.1.79"/>
    </reaction>
</comment>
<feature type="compositionally biased region" description="Basic and acidic residues" evidence="8">
    <location>
        <begin position="1"/>
        <end position="13"/>
    </location>
</feature>
<evidence type="ECO:0000256" key="4">
    <source>
        <dbReference type="ARBA" id="ARBA00039122"/>
    </source>
</evidence>
<evidence type="ECO:0000256" key="7">
    <source>
        <dbReference type="RuleBase" id="RU003345"/>
    </source>
</evidence>
<gene>
    <name evidence="10" type="ORF">SAMN05443575_1424</name>
</gene>
<dbReference type="Proteomes" id="UP000186132">
    <property type="component" value="Unassembled WGS sequence"/>
</dbReference>
<dbReference type="STRING" id="1206085.SAMN05443575_1424"/>
<dbReference type="FunFam" id="3.40.309.10:FF:000009">
    <property type="entry name" value="Aldehyde dehydrogenase A"/>
    <property type="match status" value="1"/>
</dbReference>
<dbReference type="Gene3D" id="3.40.605.10">
    <property type="entry name" value="Aldehyde Dehydrogenase, Chain A, domain 1"/>
    <property type="match status" value="1"/>
</dbReference>
<dbReference type="InterPro" id="IPR015590">
    <property type="entry name" value="Aldehyde_DH_dom"/>
</dbReference>
<evidence type="ECO:0000256" key="8">
    <source>
        <dbReference type="SAM" id="MobiDB-lite"/>
    </source>
</evidence>